<evidence type="ECO:0000259" key="7">
    <source>
        <dbReference type="Pfam" id="PF08640"/>
    </source>
</evidence>
<dbReference type="Pfam" id="PF24892">
    <property type="entry name" value="UTP6_C"/>
    <property type="match status" value="1"/>
</dbReference>
<dbReference type="SMART" id="SM00386">
    <property type="entry name" value="HAT"/>
    <property type="match status" value="3"/>
</dbReference>
<dbReference type="InterPro" id="IPR011990">
    <property type="entry name" value="TPR-like_helical_dom_sf"/>
</dbReference>
<dbReference type="EMBL" id="GBHO01041261">
    <property type="protein sequence ID" value="JAG02343.1"/>
    <property type="molecule type" value="Transcribed_RNA"/>
</dbReference>
<evidence type="ECO:0000256" key="5">
    <source>
        <dbReference type="ARBA" id="ARBA00023242"/>
    </source>
</evidence>
<evidence type="ECO:0000259" key="8">
    <source>
        <dbReference type="Pfam" id="PF24892"/>
    </source>
</evidence>
<dbReference type="GO" id="GO:0000462">
    <property type="term" value="P:maturation of SSU-rRNA from tricistronic rRNA transcript (SSU-rRNA, 5.8S rRNA, LSU-rRNA)"/>
    <property type="evidence" value="ECO:0007669"/>
    <property type="project" value="InterPro"/>
</dbReference>
<dbReference type="GO" id="GO:0030515">
    <property type="term" value="F:snoRNA binding"/>
    <property type="evidence" value="ECO:0007669"/>
    <property type="project" value="InterPro"/>
</dbReference>
<keyword evidence="4" id="KW-0677">Repeat</keyword>
<reference evidence="9" key="1">
    <citation type="journal article" date="2014" name="PLoS ONE">
        <title>Transcriptome-Based Identification of ABC Transporters in the Western Tarnished Plant Bug Lygus hesperus.</title>
        <authorList>
            <person name="Hull J.J."/>
            <person name="Chaney K."/>
            <person name="Geib S.M."/>
            <person name="Fabrick J.A."/>
            <person name="Brent C.S."/>
            <person name="Walsh D."/>
            <person name="Lavine L.C."/>
        </authorList>
    </citation>
    <scope>NUCLEOTIDE SEQUENCE</scope>
</reference>
<gene>
    <name evidence="9" type="ORF">CM83_74300</name>
    <name evidence="10" type="ORF">CM83_74302</name>
</gene>
<evidence type="ECO:0000256" key="4">
    <source>
        <dbReference type="ARBA" id="ARBA00022737"/>
    </source>
</evidence>
<proteinExistence type="inferred from homology"/>
<evidence type="ECO:0000256" key="3">
    <source>
        <dbReference type="ARBA" id="ARBA00022552"/>
    </source>
</evidence>
<feature type="domain" description="U3 small nucleolar RNA-associated protein 6 N-terminal" evidence="7">
    <location>
        <begin position="15"/>
        <end position="84"/>
    </location>
</feature>
<protein>
    <recommendedName>
        <fullName evidence="11">U3 small nucleolar RNA-associated protein 6</fullName>
    </recommendedName>
</protein>
<dbReference type="Pfam" id="PF08640">
    <property type="entry name" value="U3_assoc_6"/>
    <property type="match status" value="1"/>
</dbReference>
<dbReference type="PANTHER" id="PTHR23271:SF1">
    <property type="entry name" value="U3 SMALL NUCLEOLAR RNA-ASSOCIATED PROTEIN 6 HOMOLOG"/>
    <property type="match status" value="1"/>
</dbReference>
<feature type="region of interest" description="Disordered" evidence="6">
    <location>
        <begin position="594"/>
        <end position="617"/>
    </location>
</feature>
<keyword evidence="5" id="KW-0539">Nucleus</keyword>
<comment type="subcellular location">
    <subcellularLocation>
        <location evidence="1">Nucleus</location>
        <location evidence="1">Nucleolus</location>
    </subcellularLocation>
</comment>
<evidence type="ECO:0000256" key="2">
    <source>
        <dbReference type="ARBA" id="ARBA00010734"/>
    </source>
</evidence>
<dbReference type="InterPro" id="IPR013949">
    <property type="entry name" value="Utp6"/>
</dbReference>
<name>A0A0A9VTS0_LYGHE</name>
<evidence type="ECO:0000313" key="10">
    <source>
        <dbReference type="EMBL" id="JAG02343.1"/>
    </source>
</evidence>
<feature type="domain" description="U3 small nucleolar RNA-associated protein 6 homolog C-terminal" evidence="8">
    <location>
        <begin position="297"/>
        <end position="557"/>
    </location>
</feature>
<evidence type="ECO:0008006" key="11">
    <source>
        <dbReference type="Google" id="ProtNLM"/>
    </source>
</evidence>
<accession>A0A0A9VTS0</accession>
<evidence type="ECO:0000256" key="6">
    <source>
        <dbReference type="SAM" id="MobiDB-lite"/>
    </source>
</evidence>
<dbReference type="InterPro" id="IPR055347">
    <property type="entry name" value="UTP6_N"/>
</dbReference>
<comment type="similarity">
    <text evidence="2">Belongs to the UTP6 family.</text>
</comment>
<organism evidence="9">
    <name type="scientific">Lygus hesperus</name>
    <name type="common">Western plant bug</name>
    <dbReference type="NCBI Taxonomy" id="30085"/>
    <lineage>
        <taxon>Eukaryota</taxon>
        <taxon>Metazoa</taxon>
        <taxon>Ecdysozoa</taxon>
        <taxon>Arthropoda</taxon>
        <taxon>Hexapoda</taxon>
        <taxon>Insecta</taxon>
        <taxon>Pterygota</taxon>
        <taxon>Neoptera</taxon>
        <taxon>Paraneoptera</taxon>
        <taxon>Hemiptera</taxon>
        <taxon>Heteroptera</taxon>
        <taxon>Panheteroptera</taxon>
        <taxon>Cimicomorpha</taxon>
        <taxon>Miridae</taxon>
        <taxon>Mirini</taxon>
        <taxon>Lygus</taxon>
    </lineage>
</organism>
<dbReference type="InterPro" id="IPR056907">
    <property type="entry name" value="UTP6_C"/>
</dbReference>
<dbReference type="GO" id="GO:0034388">
    <property type="term" value="C:Pwp2p-containing subcomplex of 90S preribosome"/>
    <property type="evidence" value="ECO:0007669"/>
    <property type="project" value="TreeGrafter"/>
</dbReference>
<reference evidence="9" key="2">
    <citation type="submission" date="2014-07" db="EMBL/GenBank/DDBJ databases">
        <authorList>
            <person name="Hull J."/>
        </authorList>
    </citation>
    <scope>NUCLEOTIDE SEQUENCE</scope>
</reference>
<dbReference type="AlphaFoldDB" id="A0A0A9VTS0"/>
<dbReference type="InterPro" id="IPR003107">
    <property type="entry name" value="HAT"/>
</dbReference>
<dbReference type="GO" id="GO:0032040">
    <property type="term" value="C:small-subunit processome"/>
    <property type="evidence" value="ECO:0007669"/>
    <property type="project" value="TreeGrafter"/>
</dbReference>
<dbReference type="EMBL" id="GBHO01044998">
    <property type="protein sequence ID" value="JAF98605.1"/>
    <property type="molecule type" value="Transcribed_RNA"/>
</dbReference>
<dbReference type="SUPFAM" id="SSF48452">
    <property type="entry name" value="TPR-like"/>
    <property type="match status" value="1"/>
</dbReference>
<evidence type="ECO:0000256" key="1">
    <source>
        <dbReference type="ARBA" id="ARBA00004604"/>
    </source>
</evidence>
<sequence>MINVDFTSLIRSLASQVKMLEQLKFFSEDELQGIKSHRKYYERTLSRDSTTCEDVLDYLRYELDLLAIVREKKVDESLLKKKNTVTYCAGNFLNKLFSILTGHFPKEIQLWFLYVKFCQGMKDTITLLNVIENFVKVHRDKPCVFQIASRCAREDLRNVDKARDYIASGIRIHMESCELYKEAFFLELDLAKEKYAILTQGDQVPKIEEPLTKTIEFVYDAARLKIHNVDFFLDLFHSVRGLPFVKDLENRIQEDLQELFPREETMWDTLAKIKLEQLKVPTNQPNFRNIIEEVVGMYKTALEKHLNTPTMWSMYIDRVLEIYNDSSVDLSKFKKNCVLMAFTAAYHKNHLNEKHYLIWAELQKDEERKLQLLRKGAAKLHSSVPLWTKMITTRLAMNNEDDAWRVFEDSVVNFRNDKSASLSLWKLMLRYYQCVRPDKVSWCFEQGIKSSCVSPEMKPMYLEWTTLTRGILAGRKLYSEISCSRPYSAALHEKMIELENYQVKLNIKSLRQAHALLTEHFGTNDVAVWMKWINFENNVTKSRKNVLRIKDRAMKCLQPALIDEFSSEVRFFEISCLTAAKARPDVQKFNKSSCEVGNKRKVSSTKNDGNKRKKLRH</sequence>
<dbReference type="PANTHER" id="PTHR23271">
    <property type="entry name" value="HEPATOCELLULAR CARCINOMA-ASSOCIATED ANTIGEN 66"/>
    <property type="match status" value="1"/>
</dbReference>
<evidence type="ECO:0000313" key="9">
    <source>
        <dbReference type="EMBL" id="JAF98605.1"/>
    </source>
</evidence>
<keyword evidence="3" id="KW-0698">rRNA processing</keyword>
<dbReference type="Gene3D" id="1.25.40.10">
    <property type="entry name" value="Tetratricopeptide repeat domain"/>
    <property type="match status" value="2"/>
</dbReference>